<name>H1V9C1_COLHI</name>
<protein>
    <submittedName>
        <fullName evidence="1">Uncharacterized protein</fullName>
    </submittedName>
</protein>
<dbReference type="EMBL" id="CACQ02002162">
    <property type="protein sequence ID" value="CCF36824.1"/>
    <property type="molecule type" value="Genomic_DNA"/>
</dbReference>
<reference evidence="2" key="1">
    <citation type="journal article" date="2012" name="Nat. Genet.">
        <title>Lifestyle transitions in plant pathogenic Colletotrichum fungi deciphered by genome and transcriptome analyses.</title>
        <authorList>
            <person name="O'Connell R.J."/>
            <person name="Thon M.R."/>
            <person name="Hacquard S."/>
            <person name="Amyotte S.G."/>
            <person name="Kleemann J."/>
            <person name="Torres M.F."/>
            <person name="Damm U."/>
            <person name="Buiate E.A."/>
            <person name="Epstein L."/>
            <person name="Alkan N."/>
            <person name="Altmueller J."/>
            <person name="Alvarado-Balderrama L."/>
            <person name="Bauser C.A."/>
            <person name="Becker C."/>
            <person name="Birren B.W."/>
            <person name="Chen Z."/>
            <person name="Choi J."/>
            <person name="Crouch J.A."/>
            <person name="Duvick J.P."/>
            <person name="Farman M.A."/>
            <person name="Gan P."/>
            <person name="Heiman D."/>
            <person name="Henrissat B."/>
            <person name="Howard R.J."/>
            <person name="Kabbage M."/>
            <person name="Koch C."/>
            <person name="Kracher B."/>
            <person name="Kubo Y."/>
            <person name="Law A.D."/>
            <person name="Lebrun M.-H."/>
            <person name="Lee Y.-H."/>
            <person name="Miyara I."/>
            <person name="Moore N."/>
            <person name="Neumann U."/>
            <person name="Nordstroem K."/>
            <person name="Panaccione D.G."/>
            <person name="Panstruga R."/>
            <person name="Place M."/>
            <person name="Proctor R.H."/>
            <person name="Prusky D."/>
            <person name="Rech G."/>
            <person name="Reinhardt R."/>
            <person name="Rollins J.A."/>
            <person name="Rounsley S."/>
            <person name="Schardl C.L."/>
            <person name="Schwartz D.C."/>
            <person name="Shenoy N."/>
            <person name="Shirasu K."/>
            <person name="Sikhakolli U.R."/>
            <person name="Stueber K."/>
            <person name="Sukno S.A."/>
            <person name="Sweigard J.A."/>
            <person name="Takano Y."/>
            <person name="Takahara H."/>
            <person name="Trail F."/>
            <person name="van der Does H.C."/>
            <person name="Voll L.M."/>
            <person name="Will I."/>
            <person name="Young S."/>
            <person name="Zeng Q."/>
            <person name="Zhang J."/>
            <person name="Zhou S."/>
            <person name="Dickman M.B."/>
            <person name="Schulze-Lefert P."/>
            <person name="Ver Loren van Themaat E."/>
            <person name="Ma L.-J."/>
            <person name="Vaillancourt L.J."/>
        </authorList>
    </citation>
    <scope>NUCLEOTIDE SEQUENCE [LARGE SCALE GENOMIC DNA]</scope>
    <source>
        <strain evidence="2">IMI 349063</strain>
    </source>
</reference>
<organism evidence="1 2">
    <name type="scientific">Colletotrichum higginsianum (strain IMI 349063)</name>
    <name type="common">Crucifer anthracnose fungus</name>
    <dbReference type="NCBI Taxonomy" id="759273"/>
    <lineage>
        <taxon>Eukaryota</taxon>
        <taxon>Fungi</taxon>
        <taxon>Dikarya</taxon>
        <taxon>Ascomycota</taxon>
        <taxon>Pezizomycotina</taxon>
        <taxon>Sordariomycetes</taxon>
        <taxon>Hypocreomycetidae</taxon>
        <taxon>Glomerellales</taxon>
        <taxon>Glomerellaceae</taxon>
        <taxon>Colletotrichum</taxon>
        <taxon>Colletotrichum destructivum species complex</taxon>
    </lineage>
</organism>
<accession>H1V9C1</accession>
<evidence type="ECO:0000313" key="1">
    <source>
        <dbReference type="EMBL" id="CCF36824.1"/>
    </source>
</evidence>
<proteinExistence type="predicted"/>
<gene>
    <name evidence="1" type="ORF">CH063_08301</name>
</gene>
<dbReference type="HOGENOM" id="CLU_1562781_0_0_1"/>
<sequence>MIEQFGEASYERHSLMVASIMLAQESSLLTDHVLDLCEKGCSLLTEANCAPQENWDLKSLQILGSYQALQADTIDADNEDLAIFYMRESLSVTECMCTKVDKDSESYIRFRTKLDLDRIELIGKLISLGRVDEAAELKADLAQSDYLLEIQERDASQLTELFAGDMLQECC</sequence>
<dbReference type="Proteomes" id="UP000007174">
    <property type="component" value="Unassembled WGS sequence"/>
</dbReference>
<evidence type="ECO:0000313" key="2">
    <source>
        <dbReference type="Proteomes" id="UP000007174"/>
    </source>
</evidence>
<dbReference type="AlphaFoldDB" id="H1V9C1"/>